<comment type="caution">
    <text evidence="1">The sequence shown here is derived from an EMBL/GenBank/DDBJ whole genome shotgun (WGS) entry which is preliminary data.</text>
</comment>
<dbReference type="Proteomes" id="UP000646244">
    <property type="component" value="Unassembled WGS sequence"/>
</dbReference>
<proteinExistence type="predicted"/>
<reference evidence="1" key="2">
    <citation type="submission" date="2020-09" db="EMBL/GenBank/DDBJ databases">
        <authorList>
            <person name="Sun Q."/>
            <person name="Ohkuma M."/>
        </authorList>
    </citation>
    <scope>NUCLEOTIDE SEQUENCE</scope>
    <source>
        <strain evidence="1">JCM 4633</strain>
    </source>
</reference>
<dbReference type="AlphaFoldDB" id="A0A918T995"/>
<reference evidence="1" key="1">
    <citation type="journal article" date="2014" name="Int. J. Syst. Evol. Microbiol.">
        <title>Complete genome sequence of Corynebacterium casei LMG S-19264T (=DSM 44701T), isolated from a smear-ripened cheese.</title>
        <authorList>
            <consortium name="US DOE Joint Genome Institute (JGI-PGF)"/>
            <person name="Walter F."/>
            <person name="Albersmeier A."/>
            <person name="Kalinowski J."/>
            <person name="Ruckert C."/>
        </authorList>
    </citation>
    <scope>NUCLEOTIDE SEQUENCE</scope>
    <source>
        <strain evidence="1">JCM 4633</strain>
    </source>
</reference>
<organism evidence="1 2">
    <name type="scientific">Streptomyces cinnamoneus</name>
    <name type="common">Streptoverticillium cinnamoneum</name>
    <dbReference type="NCBI Taxonomy" id="53446"/>
    <lineage>
        <taxon>Bacteria</taxon>
        <taxon>Bacillati</taxon>
        <taxon>Actinomycetota</taxon>
        <taxon>Actinomycetes</taxon>
        <taxon>Kitasatosporales</taxon>
        <taxon>Streptomycetaceae</taxon>
        <taxon>Streptomyces</taxon>
        <taxon>Streptomyces cinnamoneus group</taxon>
    </lineage>
</organism>
<evidence type="ECO:0000313" key="2">
    <source>
        <dbReference type="Proteomes" id="UP000646244"/>
    </source>
</evidence>
<evidence type="ECO:0000313" key="1">
    <source>
        <dbReference type="EMBL" id="GHC32568.1"/>
    </source>
</evidence>
<gene>
    <name evidence="1" type="ORF">GCM10010507_01060</name>
</gene>
<sequence length="148" mass="15133">MGTSESGCPGLQGPRGGELAMVDPVSLDAVTTAVTAAAGSVGTEAGRQVWGSLVDLTRRAFGRGRQDGGDVAPLPLDAANGQEVQALAAMLFGRILQDEAFAAEYRGWEEQARTAGVSVGNTTVTNTVSGNARVGTLYQGHSINVTGR</sequence>
<protein>
    <submittedName>
        <fullName evidence="1">Uncharacterized protein</fullName>
    </submittedName>
</protein>
<dbReference type="EMBL" id="BMVB01000001">
    <property type="protein sequence ID" value="GHC32568.1"/>
    <property type="molecule type" value="Genomic_DNA"/>
</dbReference>
<accession>A0A918T995</accession>
<name>A0A918T995_STRCJ</name>